<protein>
    <recommendedName>
        <fullName evidence="2">Carboxylesterase type B domain-containing protein</fullName>
    </recommendedName>
</protein>
<dbReference type="PANTHER" id="PTHR11559">
    <property type="entry name" value="CARBOXYLESTERASE"/>
    <property type="match status" value="1"/>
</dbReference>
<dbReference type="Proteomes" id="UP000838878">
    <property type="component" value="Chromosome 7"/>
</dbReference>
<sequence>MIKIALIIITWYTQTSVQNVINLAQGKIRGMPRDGYIFYGGIPYTSITGPTGRFRRGGIAPTWKEVRASSEAHCLPSSPIEECLKLDVSAPGGEALPVLVWVAGGTGMYNPTKLAKEGLIVVTVRHRLGPIGFLCSSEDKIPGNAGLKDVVMALRWVRDNIVAFNGNPNKVVVAGQSFGAAMAESLLVTHMAKGLFHGVILQSGTVLAPWAFNYDAEDRAKFLRMQFNESRPVTTFAKAGIANLAAIAEELNLPYMPFGICMENPLKNEEMLMSASPLDLITKGKVTRVPIMMGYTTNEAYIFSSVLKDANVVRKMSKEMTFLLPVELQTSKRAMPQIVKKVNEMYFEDNMTMPSVFSYHKDAYFLSHIHRSLRCHASSGSPVYYYQFSYLGNVGVDEELDVPKFGAAHSDELAYLFSEKGRDLDGDDGIVQGHLITLWSNFVKHLNPSGASKQITWEPVNFHDIKVLNINIELNFIEFPYKKEAQMWEDVYDKYYYEKIRS</sequence>
<dbReference type="EMBL" id="OV170227">
    <property type="protein sequence ID" value="CAH0728692.1"/>
    <property type="molecule type" value="Genomic_DNA"/>
</dbReference>
<evidence type="ECO:0000313" key="4">
    <source>
        <dbReference type="Proteomes" id="UP000838878"/>
    </source>
</evidence>
<keyword evidence="4" id="KW-1185">Reference proteome</keyword>
<gene>
    <name evidence="3" type="ORF">BINO364_LOCUS13880</name>
</gene>
<dbReference type="InterPro" id="IPR002018">
    <property type="entry name" value="CarbesteraseB"/>
</dbReference>
<accession>A0A8J9UZN0</accession>
<dbReference type="Gene3D" id="3.40.50.1820">
    <property type="entry name" value="alpha/beta hydrolase"/>
    <property type="match status" value="1"/>
</dbReference>
<evidence type="ECO:0000256" key="1">
    <source>
        <dbReference type="ARBA" id="ARBA00023180"/>
    </source>
</evidence>
<feature type="domain" description="Carboxylesterase type B" evidence="2">
    <location>
        <begin position="18"/>
        <end position="488"/>
    </location>
</feature>
<keyword evidence="1" id="KW-0325">Glycoprotein</keyword>
<reference evidence="3" key="1">
    <citation type="submission" date="2021-12" db="EMBL/GenBank/DDBJ databases">
        <authorList>
            <person name="Martin H S."/>
        </authorList>
    </citation>
    <scope>NUCLEOTIDE SEQUENCE</scope>
</reference>
<name>A0A8J9UZN0_9NEOP</name>
<dbReference type="AlphaFoldDB" id="A0A8J9UZN0"/>
<dbReference type="Pfam" id="PF00135">
    <property type="entry name" value="COesterase"/>
    <property type="match status" value="1"/>
</dbReference>
<proteinExistence type="predicted"/>
<dbReference type="InterPro" id="IPR050309">
    <property type="entry name" value="Type-B_Carboxylest/Lipase"/>
</dbReference>
<evidence type="ECO:0000313" key="3">
    <source>
        <dbReference type="EMBL" id="CAH0728692.1"/>
    </source>
</evidence>
<dbReference type="InterPro" id="IPR029058">
    <property type="entry name" value="AB_hydrolase_fold"/>
</dbReference>
<organism evidence="3 4">
    <name type="scientific">Brenthis ino</name>
    <name type="common">lesser marbled fritillary</name>
    <dbReference type="NCBI Taxonomy" id="405034"/>
    <lineage>
        <taxon>Eukaryota</taxon>
        <taxon>Metazoa</taxon>
        <taxon>Ecdysozoa</taxon>
        <taxon>Arthropoda</taxon>
        <taxon>Hexapoda</taxon>
        <taxon>Insecta</taxon>
        <taxon>Pterygota</taxon>
        <taxon>Neoptera</taxon>
        <taxon>Endopterygota</taxon>
        <taxon>Lepidoptera</taxon>
        <taxon>Glossata</taxon>
        <taxon>Ditrysia</taxon>
        <taxon>Papilionoidea</taxon>
        <taxon>Nymphalidae</taxon>
        <taxon>Heliconiinae</taxon>
        <taxon>Argynnini</taxon>
        <taxon>Brenthis</taxon>
    </lineage>
</organism>
<evidence type="ECO:0000259" key="2">
    <source>
        <dbReference type="Pfam" id="PF00135"/>
    </source>
</evidence>
<dbReference type="SUPFAM" id="SSF53474">
    <property type="entry name" value="alpha/beta-Hydrolases"/>
    <property type="match status" value="1"/>
</dbReference>
<dbReference type="OrthoDB" id="19653at2759"/>
<feature type="non-terminal residue" evidence="3">
    <location>
        <position position="502"/>
    </location>
</feature>